<accession>K2N1T6</accession>
<sequence length="539" mass="57562">MSPQEVKAALSEAAEIAFLDVREHGQYGEGHPFFVVNCPFSVLEAEAPRLVPNRAVRVVLLDNGDGVAERAAHELETLGYSSVFILRGGAPAWEAAGFGLFKGVNVPSKAYGEMVEHDMGTPSVSAEELDAMIGAGEDMVILDGRSPAEFAKMNIPTARSCPNAELGLRIGELVMKPQTRIVINCAGRTRSIIGAQTLRNLGFTNPIHALRNGSQGWQLAGLTLQYGSQPLPLPEPTDDTLADVAARRAAFVELNGLPLVSHDTLQAWLADDTRTTFLLDVRSAEEFANGTIAGAAHAPGGQLVQATDQWIGVRGARIVLADNRDIRAATTAFWLRRMGHDAVILDVDTREHAVPAPAERDWTAGLATISAGEAATALSEGAQLIDVSPGKAYREGHIEGAIWAIRPRLAALDLDPARPLILAGQEPTILCLAAGDLMDMGYADLRVLPGSPAQWREAGLAIEATPDVPADADMIDFLFFVHDRHDGSLEAARRYLAWETGLIDQMDAQEKGVFTRGPAPVVESGAAAIAPARTLQKAR</sequence>
<evidence type="ECO:0000313" key="3">
    <source>
        <dbReference type="Proteomes" id="UP000007374"/>
    </source>
</evidence>
<feature type="domain" description="Rhodanese" evidence="1">
    <location>
        <begin position="12"/>
        <end position="102"/>
    </location>
</feature>
<dbReference type="eggNOG" id="COG2897">
    <property type="taxonomic scope" value="Bacteria"/>
</dbReference>
<name>K2N1T6_9HYPH</name>
<protein>
    <submittedName>
        <fullName evidence="2">Rhodanese domain-containing protein</fullName>
    </submittedName>
</protein>
<keyword evidence="3" id="KW-1185">Reference proteome</keyword>
<dbReference type="InterPro" id="IPR036873">
    <property type="entry name" value="Rhodanese-like_dom_sf"/>
</dbReference>
<dbReference type="PANTHER" id="PTHR44086">
    <property type="entry name" value="THIOSULFATE SULFURTRANSFERASE RDL2, MITOCHONDRIAL-RELATED"/>
    <property type="match status" value="1"/>
</dbReference>
<dbReference type="GO" id="GO:0004792">
    <property type="term" value="F:thiosulfate-cyanide sulfurtransferase activity"/>
    <property type="evidence" value="ECO:0007669"/>
    <property type="project" value="TreeGrafter"/>
</dbReference>
<proteinExistence type="predicted"/>
<dbReference type="Proteomes" id="UP000007374">
    <property type="component" value="Unassembled WGS sequence"/>
</dbReference>
<dbReference type="InterPro" id="IPR001763">
    <property type="entry name" value="Rhodanese-like_dom"/>
</dbReference>
<comment type="caution">
    <text evidence="2">The sequence shown here is derived from an EMBL/GenBank/DDBJ whole genome shotgun (WGS) entry which is preliminary data.</text>
</comment>
<gene>
    <name evidence="2" type="ORF">NA8A_16366</name>
</gene>
<dbReference type="OrthoDB" id="9802991at2"/>
<dbReference type="STRING" id="721133.SAMN05216176_11133"/>
<dbReference type="AlphaFoldDB" id="K2N1T6"/>
<dbReference type="Gene3D" id="3.40.250.10">
    <property type="entry name" value="Rhodanese-like domain"/>
    <property type="match status" value="4"/>
</dbReference>
<dbReference type="PROSITE" id="PS50206">
    <property type="entry name" value="RHODANESE_3"/>
    <property type="match status" value="4"/>
</dbReference>
<reference evidence="2 3" key="1">
    <citation type="journal article" date="2012" name="J. Bacteriol.">
        <title>Genome Sequence of Nitratireductor indicus Type Strain C115.</title>
        <authorList>
            <person name="Lai Q."/>
            <person name="Li G."/>
            <person name="Yu Z."/>
            <person name="Shao Z."/>
        </authorList>
    </citation>
    <scope>NUCLEOTIDE SEQUENCE [LARGE SCALE GENOMIC DNA]</scope>
    <source>
        <strain evidence="2 3">C115</strain>
    </source>
</reference>
<dbReference type="PANTHER" id="PTHR44086:SF10">
    <property type="entry name" value="THIOSULFATE SULFURTRANSFERASE_RHODANESE-LIKE DOMAIN-CONTAINING PROTEIN 3"/>
    <property type="match status" value="1"/>
</dbReference>
<evidence type="ECO:0000313" key="2">
    <source>
        <dbReference type="EMBL" id="EKF41443.1"/>
    </source>
</evidence>
<feature type="domain" description="Rhodanese" evidence="1">
    <location>
        <begin position="135"/>
        <end position="226"/>
    </location>
</feature>
<dbReference type="Pfam" id="PF00581">
    <property type="entry name" value="Rhodanese"/>
    <property type="match status" value="4"/>
</dbReference>
<feature type="domain" description="Rhodanese" evidence="1">
    <location>
        <begin position="272"/>
        <end position="359"/>
    </location>
</feature>
<dbReference type="PATRIC" id="fig|1231190.3.peg.3386"/>
<evidence type="ECO:0000259" key="1">
    <source>
        <dbReference type="PROSITE" id="PS50206"/>
    </source>
</evidence>
<dbReference type="EMBL" id="AMSI01000011">
    <property type="protein sequence ID" value="EKF41443.1"/>
    <property type="molecule type" value="Genomic_DNA"/>
</dbReference>
<dbReference type="eggNOG" id="COG0607">
    <property type="taxonomic scope" value="Bacteria"/>
</dbReference>
<organism evidence="2 3">
    <name type="scientific">Nitratireductor indicus C115</name>
    <dbReference type="NCBI Taxonomy" id="1231190"/>
    <lineage>
        <taxon>Bacteria</taxon>
        <taxon>Pseudomonadati</taxon>
        <taxon>Pseudomonadota</taxon>
        <taxon>Alphaproteobacteria</taxon>
        <taxon>Hyphomicrobiales</taxon>
        <taxon>Phyllobacteriaceae</taxon>
        <taxon>Nitratireductor</taxon>
    </lineage>
</organism>
<feature type="domain" description="Rhodanese" evidence="1">
    <location>
        <begin position="378"/>
        <end position="464"/>
    </location>
</feature>
<dbReference type="SMART" id="SM00450">
    <property type="entry name" value="RHOD"/>
    <property type="match status" value="4"/>
</dbReference>
<dbReference type="SUPFAM" id="SSF52821">
    <property type="entry name" value="Rhodanese/Cell cycle control phosphatase"/>
    <property type="match status" value="4"/>
</dbReference>